<dbReference type="GO" id="GO:0016787">
    <property type="term" value="F:hydrolase activity"/>
    <property type="evidence" value="ECO:0007669"/>
    <property type="project" value="UniProtKB-KW"/>
</dbReference>
<gene>
    <name evidence="6" type="primary">azoR</name>
    <name evidence="8" type="ordered locus">Sbal_4073</name>
</gene>
<reference evidence="8 9" key="1">
    <citation type="submission" date="2007-02" db="EMBL/GenBank/DDBJ databases">
        <title>Complete sequence of chromosome of Shewanella baltica OS155.</title>
        <authorList>
            <consortium name="US DOE Joint Genome Institute"/>
            <person name="Copeland A."/>
            <person name="Lucas S."/>
            <person name="Lapidus A."/>
            <person name="Barry K."/>
            <person name="Detter J.C."/>
            <person name="Glavina del Rio T."/>
            <person name="Hammon N."/>
            <person name="Israni S."/>
            <person name="Dalin E."/>
            <person name="Tice H."/>
            <person name="Pitluck S."/>
            <person name="Sims D.R."/>
            <person name="Brettin T."/>
            <person name="Bruce D."/>
            <person name="Han C."/>
            <person name="Tapia R."/>
            <person name="Brainard J."/>
            <person name="Schmutz J."/>
            <person name="Larimer F."/>
            <person name="Land M."/>
            <person name="Hauser L."/>
            <person name="Kyrpides N."/>
            <person name="Mikhailova N."/>
            <person name="Brettar I."/>
            <person name="Klappenbach J."/>
            <person name="Konstantinidis K."/>
            <person name="Rodrigues J."/>
            <person name="Tiedje J."/>
            <person name="Richardson P."/>
        </authorList>
    </citation>
    <scope>NUCLEOTIDE SEQUENCE [LARGE SCALE GENOMIC DNA]</scope>
    <source>
        <strain evidence="9">OS155 / ATCC BAA-1091</strain>
    </source>
</reference>
<comment type="catalytic activity">
    <reaction evidence="5">
        <text>N,N-dimethyl-1,4-phenylenediamine + anthranilate + 2 NAD(+) = 2-(4-dimethylaminophenyl)diazenylbenzoate + 2 NADH + 2 H(+)</text>
        <dbReference type="Rhea" id="RHEA:55872"/>
        <dbReference type="ChEBI" id="CHEBI:15378"/>
        <dbReference type="ChEBI" id="CHEBI:15783"/>
        <dbReference type="ChEBI" id="CHEBI:16567"/>
        <dbReference type="ChEBI" id="CHEBI:57540"/>
        <dbReference type="ChEBI" id="CHEBI:57945"/>
        <dbReference type="ChEBI" id="CHEBI:71579"/>
        <dbReference type="EC" id="1.7.1.17"/>
    </reaction>
    <physiologicalReaction direction="right-to-left" evidence="5">
        <dbReference type="Rhea" id="RHEA:55874"/>
    </physiologicalReaction>
</comment>
<feature type="domain" description="Flavodoxin-like fold" evidence="7">
    <location>
        <begin position="1"/>
        <end position="196"/>
    </location>
</feature>
<dbReference type="InterPro" id="IPR003680">
    <property type="entry name" value="Flavodoxin_fold"/>
</dbReference>
<feature type="binding site" evidence="6">
    <location>
        <begin position="135"/>
        <end position="138"/>
    </location>
    <ligand>
        <name>FMN</name>
        <dbReference type="ChEBI" id="CHEBI:58210"/>
    </ligand>
</feature>
<dbReference type="InterPro" id="IPR029039">
    <property type="entry name" value="Flavoprotein-like_sf"/>
</dbReference>
<dbReference type="EC" id="1.7.1.17" evidence="6"/>
<name>A3D9X6_SHEB5</name>
<dbReference type="GO" id="GO:0009055">
    <property type="term" value="F:electron transfer activity"/>
    <property type="evidence" value="ECO:0007669"/>
    <property type="project" value="UniProtKB-UniRule"/>
</dbReference>
<comment type="function">
    <text evidence="6">Quinone reductase that provides resistance to thiol-specific stress caused by electrophilic quinones.</text>
</comment>
<keyword evidence="3 6" id="KW-0560">Oxidoreductase</keyword>
<dbReference type="HOGENOM" id="CLU_088964_0_2_6"/>
<feature type="binding site" evidence="6">
    <location>
        <position position="9"/>
    </location>
    <ligand>
        <name>FMN</name>
        <dbReference type="ChEBI" id="CHEBI:58210"/>
    </ligand>
</feature>
<evidence type="ECO:0000256" key="3">
    <source>
        <dbReference type="ARBA" id="ARBA00023002"/>
    </source>
</evidence>
<dbReference type="GO" id="GO:0016652">
    <property type="term" value="F:oxidoreductase activity, acting on NAD(P)H as acceptor"/>
    <property type="evidence" value="ECO:0007669"/>
    <property type="project" value="UniProtKB-UniRule"/>
</dbReference>
<proteinExistence type="inferred from homology"/>
<sequence>MKILVINCSPQQLASSTYSVAQAMIDQLTDLHELNIDMLDATGLPHIDSDYANSLCAADSAHDLNKGSLAISDRLIRSLERADLVIIASPMHNYSVPSCLKSWLDHVVRAGKTFNITATGKQALLADKPVYVLVSSGGVFSGEAAYQPDFFTPYIKAILATIGLNSVLFFTIEGTANRTDLVQQKIADVQRRVCEHLATALA</sequence>
<evidence type="ECO:0000313" key="8">
    <source>
        <dbReference type="EMBL" id="ABN63539.1"/>
    </source>
</evidence>
<comment type="catalytic activity">
    <reaction evidence="6">
        <text>2 a quinone + NADH + H(+) = 2 a 1,4-benzosemiquinone + NAD(+)</text>
        <dbReference type="Rhea" id="RHEA:65952"/>
        <dbReference type="ChEBI" id="CHEBI:15378"/>
        <dbReference type="ChEBI" id="CHEBI:57540"/>
        <dbReference type="ChEBI" id="CHEBI:57945"/>
        <dbReference type="ChEBI" id="CHEBI:132124"/>
        <dbReference type="ChEBI" id="CHEBI:134225"/>
    </reaction>
</comment>
<dbReference type="KEGG" id="sbl:Sbal_4073"/>
<evidence type="ECO:0000259" key="7">
    <source>
        <dbReference type="Pfam" id="PF02525"/>
    </source>
</evidence>
<comment type="subunit">
    <text evidence="6">Homodimer.</text>
</comment>
<protein>
    <recommendedName>
        <fullName evidence="6">FMN dependent NADH:quinone oxidoreductase</fullName>
        <ecNumber evidence="6">1.6.5.-</ecNumber>
    </recommendedName>
    <alternativeName>
        <fullName evidence="6">Azo-dye reductase</fullName>
    </alternativeName>
    <alternativeName>
        <fullName evidence="6">FMN-dependent NADH-azo compound oxidoreductase</fullName>
    </alternativeName>
    <alternativeName>
        <fullName evidence="6">FMN-dependent NADH-azoreductase</fullName>
        <ecNumber evidence="6">1.7.1.17</ecNumber>
    </alternativeName>
</protein>
<dbReference type="Pfam" id="PF02525">
    <property type="entry name" value="Flavodoxin_2"/>
    <property type="match status" value="1"/>
</dbReference>
<evidence type="ECO:0000256" key="4">
    <source>
        <dbReference type="ARBA" id="ARBA00023027"/>
    </source>
</evidence>
<evidence type="ECO:0000256" key="2">
    <source>
        <dbReference type="ARBA" id="ARBA00022643"/>
    </source>
</evidence>
<dbReference type="PANTHER" id="PTHR43741">
    <property type="entry name" value="FMN-DEPENDENT NADH-AZOREDUCTASE 1"/>
    <property type="match status" value="1"/>
</dbReference>
<keyword evidence="1 6" id="KW-0285">Flavoprotein</keyword>
<dbReference type="SUPFAM" id="SSF52218">
    <property type="entry name" value="Flavoproteins"/>
    <property type="match status" value="1"/>
</dbReference>
<dbReference type="GO" id="GO:0010181">
    <property type="term" value="F:FMN binding"/>
    <property type="evidence" value="ECO:0007669"/>
    <property type="project" value="UniProtKB-UniRule"/>
</dbReference>
<comment type="caution">
    <text evidence="6">Lacks conserved residue(s) required for the propagation of feature annotation.</text>
</comment>
<dbReference type="EMBL" id="CP000563">
    <property type="protein sequence ID" value="ABN63539.1"/>
    <property type="molecule type" value="Genomic_DNA"/>
</dbReference>
<keyword evidence="2 6" id="KW-0288">FMN</keyword>
<keyword evidence="9" id="KW-1185">Reference proteome</keyword>
<keyword evidence="4 6" id="KW-0520">NAD</keyword>
<comment type="similarity">
    <text evidence="6">Belongs to the azoreductase type 1 family.</text>
</comment>
<keyword evidence="8" id="KW-0378">Hydrolase</keyword>
<dbReference type="PANTHER" id="PTHR43741:SF4">
    <property type="entry name" value="FMN-DEPENDENT NADH:QUINONE OXIDOREDUCTASE"/>
    <property type="match status" value="1"/>
</dbReference>
<dbReference type="GO" id="GO:0016655">
    <property type="term" value="F:oxidoreductase activity, acting on NAD(P)H, quinone or similar compound as acceptor"/>
    <property type="evidence" value="ECO:0007669"/>
    <property type="project" value="InterPro"/>
</dbReference>
<evidence type="ECO:0000256" key="1">
    <source>
        <dbReference type="ARBA" id="ARBA00022630"/>
    </source>
</evidence>
<evidence type="ECO:0000313" key="9">
    <source>
        <dbReference type="Proteomes" id="UP000001557"/>
    </source>
</evidence>
<dbReference type="STRING" id="325240.Sbal_4073"/>
<accession>A3D9X6</accession>
<evidence type="ECO:0000256" key="6">
    <source>
        <dbReference type="HAMAP-Rule" id="MF_01216"/>
    </source>
</evidence>
<organism evidence="8 9">
    <name type="scientific">Shewanella baltica (strain OS155 / ATCC BAA-1091)</name>
    <dbReference type="NCBI Taxonomy" id="325240"/>
    <lineage>
        <taxon>Bacteria</taxon>
        <taxon>Pseudomonadati</taxon>
        <taxon>Pseudomonadota</taxon>
        <taxon>Gammaproteobacteria</taxon>
        <taxon>Alteromonadales</taxon>
        <taxon>Shewanellaceae</taxon>
        <taxon>Shewanella</taxon>
    </lineage>
</organism>
<dbReference type="Gene3D" id="3.40.50.360">
    <property type="match status" value="1"/>
</dbReference>
<dbReference type="AlphaFoldDB" id="A3D9X6"/>
<dbReference type="RefSeq" id="WP_011848104.1">
    <property type="nucleotide sequence ID" value="NC_009052.1"/>
</dbReference>
<comment type="function">
    <text evidence="6">Also exhibits azoreductase activity. Catalyzes the reductive cleavage of the azo bond in aromatic azo compounds to the corresponding amines.</text>
</comment>
<dbReference type="InterPro" id="IPR023048">
    <property type="entry name" value="NADH:quinone_OxRdtase_FMN_depd"/>
</dbReference>
<dbReference type="EC" id="1.6.5.-" evidence="6"/>
<dbReference type="HAMAP" id="MF_01216">
    <property type="entry name" value="Azoreductase_type1"/>
    <property type="match status" value="1"/>
</dbReference>
<evidence type="ECO:0000256" key="5">
    <source>
        <dbReference type="ARBA" id="ARBA00048542"/>
    </source>
</evidence>
<comment type="cofactor">
    <cofactor evidence="6">
        <name>FMN</name>
        <dbReference type="ChEBI" id="CHEBI:58210"/>
    </cofactor>
    <text evidence="6">Binds 1 FMN per subunit.</text>
</comment>
<dbReference type="InterPro" id="IPR050104">
    <property type="entry name" value="FMN-dep_NADH:Q_OxRdtase_AzoR1"/>
</dbReference>
<dbReference type="Proteomes" id="UP000001557">
    <property type="component" value="Chromosome"/>
</dbReference>
<dbReference type="OrthoDB" id="9787136at2"/>